<reference evidence="3 4" key="1">
    <citation type="submission" date="2017-06" db="EMBL/GenBank/DDBJ databases">
        <title>Description of Rhodopirellula bahusiensis sp. nov.</title>
        <authorList>
            <person name="Kizina J."/>
            <person name="Harder J."/>
        </authorList>
    </citation>
    <scope>NUCLEOTIDE SEQUENCE [LARGE SCALE GENOMIC DNA]</scope>
    <source>
        <strain evidence="3 4">SWK21</strain>
    </source>
</reference>
<gene>
    <name evidence="3" type="ORF">CEE69_05755</name>
</gene>
<feature type="domain" description="ImpA N-terminal" evidence="2">
    <location>
        <begin position="11"/>
        <end position="133"/>
    </location>
</feature>
<keyword evidence="4" id="KW-1185">Reference proteome</keyword>
<sequence length="357" mass="39953">MTIAELSMLTAPVSPDSPSGESLEYDARFVEMTRLAEGTREQQYGKTVIAAQPPEWRTIHHLAIEMASETRDLRLAVLLVESLTHLKGLDGLTESMTLLRDWVRDHWDDVHPQLDPEDNNDPFIRINALGRLCEPERLPSMIGRMTLVESLPHVVVTLNDVRRSRGELNASSSADSPTPMEVEAAFLALPVAELRHRYEACQQAENALLETVEFLDQHLGTGIWETKELSSCLSACSQLFKTHLRQRLSVSDAAVKDVSGDECEPAASHDTSNQWDSGDVDESIISLSRIRVQSREEAAQVLDAATKYFELYEPSSPVPLLLRRARRMINQDFVDIIRELAPDALSQARNLAGQFDD</sequence>
<organism evidence="3 4">
    <name type="scientific">Rhodopirellula bahusiensis</name>
    <dbReference type="NCBI Taxonomy" id="2014065"/>
    <lineage>
        <taxon>Bacteria</taxon>
        <taxon>Pseudomonadati</taxon>
        <taxon>Planctomycetota</taxon>
        <taxon>Planctomycetia</taxon>
        <taxon>Pirellulales</taxon>
        <taxon>Pirellulaceae</taxon>
        <taxon>Rhodopirellula</taxon>
    </lineage>
</organism>
<dbReference type="PANTHER" id="PTHR37951:SF1">
    <property type="entry name" value="TYPE VI SECRETION SYSTEM COMPONENT TSSA1"/>
    <property type="match status" value="1"/>
</dbReference>
<accession>A0A2G1WAU9</accession>
<protein>
    <submittedName>
        <fullName evidence="3">Type VI secretion protein</fullName>
    </submittedName>
</protein>
<evidence type="ECO:0000313" key="3">
    <source>
        <dbReference type="EMBL" id="PHQ36172.1"/>
    </source>
</evidence>
<dbReference type="Pfam" id="PF06812">
    <property type="entry name" value="ImpA_N"/>
    <property type="match status" value="1"/>
</dbReference>
<dbReference type="Proteomes" id="UP000225740">
    <property type="component" value="Unassembled WGS sequence"/>
</dbReference>
<proteinExistence type="predicted"/>
<comment type="caution">
    <text evidence="3">The sequence shown here is derived from an EMBL/GenBank/DDBJ whole genome shotgun (WGS) entry which is preliminary data.</text>
</comment>
<dbReference type="OrthoDB" id="9771118at2"/>
<dbReference type="PANTHER" id="PTHR37951">
    <property type="entry name" value="CYTOPLASMIC PROTEIN-RELATED"/>
    <property type="match status" value="1"/>
</dbReference>
<dbReference type="RefSeq" id="WP_099259799.1">
    <property type="nucleotide sequence ID" value="NZ_NIZW01000003.1"/>
</dbReference>
<dbReference type="GeneID" id="90607727"/>
<dbReference type="InterPro" id="IPR010657">
    <property type="entry name" value="ImpA_N"/>
</dbReference>
<evidence type="ECO:0000259" key="2">
    <source>
        <dbReference type="Pfam" id="PF06812"/>
    </source>
</evidence>
<feature type="region of interest" description="Disordered" evidence="1">
    <location>
        <begin position="1"/>
        <end position="20"/>
    </location>
</feature>
<dbReference type="NCBIfam" id="TIGR03363">
    <property type="entry name" value="VI_chp_8"/>
    <property type="match status" value="1"/>
</dbReference>
<dbReference type="EMBL" id="NIZW01000003">
    <property type="protein sequence ID" value="PHQ36172.1"/>
    <property type="molecule type" value="Genomic_DNA"/>
</dbReference>
<dbReference type="AlphaFoldDB" id="A0A2G1WAU9"/>
<evidence type="ECO:0000313" key="4">
    <source>
        <dbReference type="Proteomes" id="UP000225740"/>
    </source>
</evidence>
<name>A0A2G1WAU9_9BACT</name>
<dbReference type="InterPro" id="IPR017740">
    <property type="entry name" value="TssA-like"/>
</dbReference>
<evidence type="ECO:0000256" key="1">
    <source>
        <dbReference type="SAM" id="MobiDB-lite"/>
    </source>
</evidence>